<evidence type="ECO:0000313" key="3">
    <source>
        <dbReference type="Proteomes" id="UP001564408"/>
    </source>
</evidence>
<dbReference type="PANTHER" id="PTHR32063:SF19">
    <property type="entry name" value="CATION EFFLUX SYSTEM PROTEIN CUSA"/>
    <property type="match status" value="1"/>
</dbReference>
<proteinExistence type="predicted"/>
<dbReference type="Gene3D" id="3.30.70.1440">
    <property type="entry name" value="Multidrug efflux transporter AcrB pore domain"/>
    <property type="match status" value="1"/>
</dbReference>
<comment type="caution">
    <text evidence="2">The sequence shown here is derived from an EMBL/GenBank/DDBJ whole genome shotgun (WGS) entry which is preliminary data.</text>
</comment>
<dbReference type="Gene3D" id="3.30.70.1320">
    <property type="entry name" value="Multidrug efflux transporter AcrB pore domain like"/>
    <property type="match status" value="1"/>
</dbReference>
<dbReference type="Gene3D" id="3.30.2090.10">
    <property type="entry name" value="Multidrug efflux transporter AcrB TolC docking domain, DN and DC subdomains"/>
    <property type="match status" value="2"/>
</dbReference>
<keyword evidence="3" id="KW-1185">Reference proteome</keyword>
<keyword evidence="1" id="KW-1133">Transmembrane helix</keyword>
<dbReference type="Proteomes" id="UP001564408">
    <property type="component" value="Unassembled WGS sequence"/>
</dbReference>
<dbReference type="SUPFAM" id="SSF82866">
    <property type="entry name" value="Multidrug efflux transporter AcrB transmembrane domain"/>
    <property type="match status" value="2"/>
</dbReference>
<feature type="transmembrane region" description="Helical" evidence="1">
    <location>
        <begin position="950"/>
        <end position="970"/>
    </location>
</feature>
<dbReference type="RefSeq" id="WP_369667745.1">
    <property type="nucleotide sequence ID" value="NZ_JBDKXB010000020.1"/>
</dbReference>
<evidence type="ECO:0000313" key="2">
    <source>
        <dbReference type="EMBL" id="MEY6433359.1"/>
    </source>
</evidence>
<feature type="transmembrane region" description="Helical" evidence="1">
    <location>
        <begin position="976"/>
        <end position="1000"/>
    </location>
</feature>
<dbReference type="SUPFAM" id="SSF82693">
    <property type="entry name" value="Multidrug efflux transporter AcrB pore domain, PN1, PN2, PC1 and PC2 subdomains"/>
    <property type="match status" value="2"/>
</dbReference>
<protein>
    <submittedName>
        <fullName evidence="2">Efflux RND transporter permease subunit</fullName>
    </submittedName>
</protein>
<gene>
    <name evidence="2" type="ORF">ABC977_13200</name>
</gene>
<organism evidence="2 3">
    <name type="scientific">Thioalkalicoccus limnaeus</name>
    <dbReference type="NCBI Taxonomy" id="120681"/>
    <lineage>
        <taxon>Bacteria</taxon>
        <taxon>Pseudomonadati</taxon>
        <taxon>Pseudomonadota</taxon>
        <taxon>Gammaproteobacteria</taxon>
        <taxon>Chromatiales</taxon>
        <taxon>Chromatiaceae</taxon>
        <taxon>Thioalkalicoccus</taxon>
    </lineage>
</organism>
<feature type="transmembrane region" description="Helical" evidence="1">
    <location>
        <begin position="389"/>
        <end position="410"/>
    </location>
</feature>
<dbReference type="PRINTS" id="PR00702">
    <property type="entry name" value="ACRIFLAVINRP"/>
</dbReference>
<dbReference type="PANTHER" id="PTHR32063">
    <property type="match status" value="1"/>
</dbReference>
<dbReference type="InterPro" id="IPR027463">
    <property type="entry name" value="AcrB_DN_DC_subdom"/>
</dbReference>
<feature type="transmembrane region" description="Helical" evidence="1">
    <location>
        <begin position="362"/>
        <end position="383"/>
    </location>
</feature>
<feature type="transmembrane region" description="Helical" evidence="1">
    <location>
        <begin position="478"/>
        <end position="499"/>
    </location>
</feature>
<reference evidence="2 3" key="1">
    <citation type="submission" date="2024-05" db="EMBL/GenBank/DDBJ databases">
        <title>Genome Sequence and Characterization of the New Strain Purple Sulfur Bacterium of Genus Thioalkalicoccus.</title>
        <authorList>
            <person name="Bryantseva I.A."/>
            <person name="Kyndt J.A."/>
            <person name="Imhoff J.F."/>
        </authorList>
    </citation>
    <scope>NUCLEOTIDE SEQUENCE [LARGE SCALE GENOMIC DNA]</scope>
    <source>
        <strain evidence="2 3">Um2</strain>
    </source>
</reference>
<evidence type="ECO:0000256" key="1">
    <source>
        <dbReference type="SAM" id="Phobius"/>
    </source>
</evidence>
<feature type="transmembrane region" description="Helical" evidence="1">
    <location>
        <begin position="1035"/>
        <end position="1056"/>
    </location>
</feature>
<keyword evidence="1" id="KW-0812">Transmembrane</keyword>
<accession>A0ABV4BHT8</accession>
<name>A0ABV4BHT8_9GAMM</name>
<feature type="transmembrane region" description="Helical" evidence="1">
    <location>
        <begin position="924"/>
        <end position="943"/>
    </location>
</feature>
<dbReference type="InterPro" id="IPR001036">
    <property type="entry name" value="Acrflvin-R"/>
</dbReference>
<feature type="transmembrane region" description="Helical" evidence="1">
    <location>
        <begin position="534"/>
        <end position="556"/>
    </location>
</feature>
<sequence>MSQVILWSLRNRLVVLLAAILLAAWGLTAVQQTPLDAIPDLSDVQVIVRTNFAGQAPQVVEDQVTYPITTTMLAVPGARAVRGYSFFGDSFVYVLFDDDTDLYWARSRVLEYLNQAAALLPDGVQPRIGPDATGVGWVYSYALVDRHGRHDLAQLRSLQDWYLRFELQSVPGVAEVATVGGMVRQYQIVVDPEKLRAFGIPLSRVLSAVRDANQEVGGSVIERAEAEYMIRTRGFLTGLADIETIPIAVTEAGTPVLLRDLARIQIGPEMRRVVADLDGQGEVTGGIIVMRYGENALTTIAAVEAKLEALRAGLPDGVEIVTTYDRSELILAAVDNLRTKLIQELVVVALVCLLFLFHLRSAFVAIVSLPLGILTAFILMNAQGVNANIMSLGGIAIAIGTMVDAAIVMIENAHKHLERAGANLSTNRRWEVIGEAATEVGPALFFSLLIVTVSFLPVFALEAQEGRLFAPLAFTKTYAMAAAAGLAVTLVPVLMGYLIRGRIAPEEANPINRALIAIYRPLLRGVLRRPGTTIAASVLILFSTLIPSSGIGGLLAPLKWPFQAAGLVVADGPHRVAIERIQDWQDGLAAAWQRGLGGVPVLGHWHRGLGSEFMPELDEGDLMYMPTTLPGISIGKMAELLQQTDRLIASLPEVERVFGKAGRADTATDPAPLTMIETVIQLKPRDQWRPGLTLADLIAELDALVAVPGLANAWVMPIKTRIDMLATGLKTPVGVKIAGPDLAEIERIGAAVERALMQVPGTASAYAERVAQGRYIEILPDRVAAARVGLNISDINQIVAAGLGGVTVTQTVEGLERYPVNVRFPREQRDDLPKLRELPIVTPTGAQIPLGQIAEIRIVDGADMLRSENARLNGWVFVDIRGRDLGRYIAEAQAVVRDQVGLPPGYSIAWSGQYEYMQRAQARLAQIVPITLASIFLLLYLTFRSTSTALLVMLSLPFALVGGVWLVYLLGYNLSVAVAVGFIALAGVAAEFGVIMLVYLNNAVRDRRAAGQLRDEPDLVEAIVEGAVMRVRPKAMTVATIFAGLLPILLGVGVGSEVMRPIAAPMVGGMITAPLLSLFVIPAIYLILHRRDGATGVAETSRKT</sequence>
<dbReference type="Gene3D" id="3.30.70.1430">
    <property type="entry name" value="Multidrug efflux transporter AcrB pore domain"/>
    <property type="match status" value="2"/>
</dbReference>
<dbReference type="EMBL" id="JBDKXB010000020">
    <property type="protein sequence ID" value="MEY6433359.1"/>
    <property type="molecule type" value="Genomic_DNA"/>
</dbReference>
<dbReference type="SUPFAM" id="SSF82714">
    <property type="entry name" value="Multidrug efflux transporter AcrB TolC docking domain, DN and DC subdomains"/>
    <property type="match status" value="2"/>
</dbReference>
<dbReference type="Gene3D" id="1.20.1640.10">
    <property type="entry name" value="Multidrug efflux transporter AcrB transmembrane domain"/>
    <property type="match status" value="3"/>
</dbReference>
<dbReference type="Pfam" id="PF00873">
    <property type="entry name" value="ACR_tran"/>
    <property type="match status" value="2"/>
</dbReference>
<feature type="transmembrane region" description="Helical" evidence="1">
    <location>
        <begin position="436"/>
        <end position="458"/>
    </location>
</feature>
<keyword evidence="1" id="KW-0472">Membrane</keyword>
<feature type="transmembrane region" description="Helical" evidence="1">
    <location>
        <begin position="341"/>
        <end position="357"/>
    </location>
</feature>
<feature type="transmembrane region" description="Helical" evidence="1">
    <location>
        <begin position="1062"/>
        <end position="1088"/>
    </location>
</feature>